<reference evidence="2" key="1">
    <citation type="submission" date="2021-03" db="EMBL/GenBank/DDBJ databases">
        <title>Draft genome sequence of rust myrtle Austropuccinia psidii MF-1, a brazilian biotype.</title>
        <authorList>
            <person name="Quecine M.C."/>
            <person name="Pachon D.M.R."/>
            <person name="Bonatelli M.L."/>
            <person name="Correr F.H."/>
            <person name="Franceschini L.M."/>
            <person name="Leite T.F."/>
            <person name="Margarido G.R.A."/>
            <person name="Almeida C.A."/>
            <person name="Ferrarezi J.A."/>
            <person name="Labate C.A."/>
        </authorList>
    </citation>
    <scope>NUCLEOTIDE SEQUENCE</scope>
    <source>
        <strain evidence="2">MF-1</strain>
    </source>
</reference>
<organism evidence="2 3">
    <name type="scientific">Austropuccinia psidii MF-1</name>
    <dbReference type="NCBI Taxonomy" id="1389203"/>
    <lineage>
        <taxon>Eukaryota</taxon>
        <taxon>Fungi</taxon>
        <taxon>Dikarya</taxon>
        <taxon>Basidiomycota</taxon>
        <taxon>Pucciniomycotina</taxon>
        <taxon>Pucciniomycetes</taxon>
        <taxon>Pucciniales</taxon>
        <taxon>Sphaerophragmiaceae</taxon>
        <taxon>Austropuccinia</taxon>
    </lineage>
</organism>
<evidence type="ECO:0000313" key="3">
    <source>
        <dbReference type="Proteomes" id="UP000765509"/>
    </source>
</evidence>
<feature type="region of interest" description="Disordered" evidence="1">
    <location>
        <begin position="125"/>
        <end position="184"/>
    </location>
</feature>
<evidence type="ECO:0000256" key="1">
    <source>
        <dbReference type="SAM" id="MobiDB-lite"/>
    </source>
</evidence>
<feature type="compositionally biased region" description="Basic and acidic residues" evidence="1">
    <location>
        <begin position="156"/>
        <end position="165"/>
    </location>
</feature>
<evidence type="ECO:0000313" key="2">
    <source>
        <dbReference type="EMBL" id="MBW0548506.1"/>
    </source>
</evidence>
<gene>
    <name evidence="2" type="ORF">O181_088221</name>
</gene>
<accession>A0A9Q3IR68</accession>
<dbReference type="AlphaFoldDB" id="A0A9Q3IR68"/>
<dbReference type="EMBL" id="AVOT02053726">
    <property type="protein sequence ID" value="MBW0548506.1"/>
    <property type="molecule type" value="Genomic_DNA"/>
</dbReference>
<comment type="caution">
    <text evidence="2">The sequence shown here is derived from an EMBL/GenBank/DDBJ whole genome shotgun (WGS) entry which is preliminary data.</text>
</comment>
<keyword evidence="3" id="KW-1185">Reference proteome</keyword>
<name>A0A9Q3IR68_9BASI</name>
<sequence>MVHTRNQSNYSAQLDGCGQGRGDTKSRSIKSSSRNTHMEYSRVSPHSPRSIPTKFDVNAESGLIHDNIFRSEPLPSGRNRNLSIPIQKFVQRTQRRGAGNMPKPLAGGHELLLTHQEIYGPEEVVGKDSSFGDRRPSGIYHLQTSSRSVQRQAQRTSEEAERSQEPSRQGQRQSQLAQTLPTGVQDSQIGAFSHGQCLQYGEDSYGIQNQGEGKDEQNLSTEIIQEINLVKTSINVEIGKIYAKLTKMTLEINDLKNNDKHFSEMHKSVIAKVELLTNTCDRIESKYHVQDDEMEDFSTRNINDQLRGLKDYVLEVAENTSEFAIWQEVTVKGRN</sequence>
<feature type="compositionally biased region" description="Basic and acidic residues" evidence="1">
    <location>
        <begin position="125"/>
        <end position="136"/>
    </location>
</feature>
<feature type="region of interest" description="Disordered" evidence="1">
    <location>
        <begin position="1"/>
        <end position="54"/>
    </location>
</feature>
<dbReference type="Proteomes" id="UP000765509">
    <property type="component" value="Unassembled WGS sequence"/>
</dbReference>
<protein>
    <submittedName>
        <fullName evidence="2">Uncharacterized protein</fullName>
    </submittedName>
</protein>
<feature type="compositionally biased region" description="Polar residues" evidence="1">
    <location>
        <begin position="142"/>
        <end position="155"/>
    </location>
</feature>
<feature type="compositionally biased region" description="Polar residues" evidence="1">
    <location>
        <begin position="1"/>
        <end position="12"/>
    </location>
</feature>
<feature type="compositionally biased region" description="Polar residues" evidence="1">
    <location>
        <begin position="166"/>
        <end position="184"/>
    </location>
</feature>
<proteinExistence type="predicted"/>